<dbReference type="InterPro" id="IPR036390">
    <property type="entry name" value="WH_DNA-bd_sf"/>
</dbReference>
<evidence type="ECO:0000256" key="1">
    <source>
        <dbReference type="ARBA" id="ARBA00022491"/>
    </source>
</evidence>
<keyword evidence="12" id="KW-1185">Reference proteome</keyword>
<dbReference type="EMBL" id="JAQKAB010000002">
    <property type="protein sequence ID" value="MDA7025617.1"/>
    <property type="molecule type" value="Genomic_DNA"/>
</dbReference>
<organism evidence="11 12">
    <name type="scientific">Bacillus changyiensis</name>
    <dbReference type="NCBI Taxonomy" id="3004103"/>
    <lineage>
        <taxon>Bacteria</taxon>
        <taxon>Bacillati</taxon>
        <taxon>Bacillota</taxon>
        <taxon>Bacilli</taxon>
        <taxon>Bacillales</taxon>
        <taxon>Bacillaceae</taxon>
        <taxon>Bacillus</taxon>
    </lineage>
</organism>
<comment type="function">
    <text evidence="9">Acts both as a biotin--[acetyl-CoA-carboxylase] ligase and a repressor.</text>
</comment>
<dbReference type="Pfam" id="PF03099">
    <property type="entry name" value="BPL_LplA_LipB"/>
    <property type="match status" value="1"/>
</dbReference>
<feature type="binding site" evidence="9">
    <location>
        <position position="118"/>
    </location>
    <ligand>
        <name>biotin</name>
        <dbReference type="ChEBI" id="CHEBI:57586"/>
    </ligand>
</feature>
<keyword evidence="8 9" id="KW-0092">Biotin</keyword>
<evidence type="ECO:0000256" key="4">
    <source>
        <dbReference type="ARBA" id="ARBA00022840"/>
    </source>
</evidence>
<evidence type="ECO:0000256" key="5">
    <source>
        <dbReference type="ARBA" id="ARBA00023015"/>
    </source>
</evidence>
<evidence type="ECO:0000313" key="11">
    <source>
        <dbReference type="EMBL" id="MDA7025617.1"/>
    </source>
</evidence>
<dbReference type="InterPro" id="IPR036388">
    <property type="entry name" value="WH-like_DNA-bd_sf"/>
</dbReference>
<feature type="domain" description="BPL/LPL catalytic" evidence="10">
    <location>
        <begin position="71"/>
        <end position="262"/>
    </location>
</feature>
<keyword evidence="5 9" id="KW-0805">Transcription regulation</keyword>
<keyword evidence="7 9" id="KW-0804">Transcription</keyword>
<dbReference type="InterPro" id="IPR045864">
    <property type="entry name" value="aa-tRNA-synth_II/BPL/LPL"/>
</dbReference>
<dbReference type="InterPro" id="IPR004409">
    <property type="entry name" value="Biotin_operon_repress_HTH"/>
</dbReference>
<dbReference type="InterPro" id="IPR003142">
    <property type="entry name" value="BPL_C"/>
</dbReference>
<dbReference type="RefSeq" id="WP_271339472.1">
    <property type="nucleotide sequence ID" value="NZ_JAQKAB010000002.1"/>
</dbReference>
<dbReference type="InterPro" id="IPR008988">
    <property type="entry name" value="Transcriptional_repressor_C"/>
</dbReference>
<dbReference type="Gene3D" id="1.10.10.10">
    <property type="entry name" value="Winged helix-like DNA-binding domain superfamily/Winged helix DNA-binding domain"/>
    <property type="match status" value="1"/>
</dbReference>
<dbReference type="InterPro" id="IPR004143">
    <property type="entry name" value="BPL_LPL_catalytic"/>
</dbReference>
<dbReference type="PROSITE" id="PS51733">
    <property type="entry name" value="BPL_LPL_CATALYTIC"/>
    <property type="match status" value="1"/>
</dbReference>
<comment type="caution">
    <text evidence="9">Lacks conserved residue(s) required for the propagation of feature annotation.</text>
</comment>
<evidence type="ECO:0000256" key="7">
    <source>
        <dbReference type="ARBA" id="ARBA00023163"/>
    </source>
</evidence>
<dbReference type="InterPro" id="IPR013196">
    <property type="entry name" value="HTH_11"/>
</dbReference>
<dbReference type="Pfam" id="PF08279">
    <property type="entry name" value="HTH_11"/>
    <property type="match status" value="1"/>
</dbReference>
<feature type="binding site" evidence="9">
    <location>
        <position position="189"/>
    </location>
    <ligand>
        <name>biotin</name>
        <dbReference type="ChEBI" id="CHEBI:57586"/>
    </ligand>
</feature>
<dbReference type="GO" id="GO:0004077">
    <property type="term" value="F:biotin--[biotin carboxyl-carrier protein] ligase activity"/>
    <property type="evidence" value="ECO:0007669"/>
    <property type="project" value="UniProtKB-EC"/>
</dbReference>
<dbReference type="EC" id="6.3.4.15" evidence="9"/>
<comment type="caution">
    <text evidence="11">The sequence shown here is derived from an EMBL/GenBank/DDBJ whole genome shotgun (WGS) entry which is preliminary data.</text>
</comment>
<dbReference type="CDD" id="cd16442">
    <property type="entry name" value="BPL"/>
    <property type="match status" value="1"/>
</dbReference>
<feature type="binding site" evidence="9">
    <location>
        <begin position="122"/>
        <end position="124"/>
    </location>
    <ligand>
        <name>biotin</name>
        <dbReference type="ChEBI" id="CHEBI:57586"/>
    </ligand>
</feature>
<dbReference type="Gene3D" id="3.30.930.10">
    <property type="entry name" value="Bira Bifunctional Protein, Domain 2"/>
    <property type="match status" value="1"/>
</dbReference>
<protein>
    <recommendedName>
        <fullName evidence="9">Bifunctional ligase/repressor BirA</fullName>
    </recommendedName>
    <alternativeName>
        <fullName evidence="9">Biotin--[acetyl-CoA-carboxylase] ligase</fullName>
        <ecNumber evidence="9">6.3.4.15</ecNumber>
    </alternativeName>
    <alternativeName>
        <fullName evidence="9">Biotin--protein ligase</fullName>
    </alternativeName>
    <alternativeName>
        <fullName evidence="9">Biotin-[acetyl-CoA carboxylase] synthetase</fullName>
    </alternativeName>
</protein>
<evidence type="ECO:0000256" key="6">
    <source>
        <dbReference type="ARBA" id="ARBA00023125"/>
    </source>
</evidence>
<dbReference type="NCBIfam" id="TIGR00122">
    <property type="entry name" value="birA_repr_reg"/>
    <property type="match status" value="1"/>
</dbReference>
<sequence>MQSNLRTKLIQLFAEADGEFLSGQKISEELGCSRTAVWKHIEELRKAGYELEAVRKIGYKMKKKPDKISENEIRFGLKTEKMGQVIYFKDSVSSTQKIAHELANNGSPEGTIIVADQQTEGRGRMARVWHSPAGNGIWMSLILRPAIPVQKTPQLTLLAAVAIVQAIEEQTGISPEIKWPNDILVNGKKTVGILTELQAEADQVHSVITGIGINVNQVASDFPDDLKETATSLRIVSGKKIDRAALIQTILLTFEKRYQDYTRHGFQPIKLLWESYALTLNRRLTARTLNGTFHGKSLGIDDEGVLLLETSEGIKRIYSADIDISS</sequence>
<keyword evidence="2 9" id="KW-0436">Ligase</keyword>
<keyword evidence="4 9" id="KW-0067">ATP-binding</keyword>
<dbReference type="InterPro" id="IPR030855">
    <property type="entry name" value="Bifunct_BirA"/>
</dbReference>
<evidence type="ECO:0000256" key="9">
    <source>
        <dbReference type="HAMAP-Rule" id="MF_00978"/>
    </source>
</evidence>
<reference evidence="11 12" key="1">
    <citation type="submission" date="2023-01" db="EMBL/GenBank/DDBJ databases">
        <title>Bacillus changyiensis sp. nov., isolated from a coastal deposit.</title>
        <authorList>
            <person name="Xiao G."/>
            <person name="Lai Q."/>
            <person name="Hu Z."/>
            <person name="Shao Z."/>
        </authorList>
    </citation>
    <scope>NUCLEOTIDE SEQUENCE [LARGE SCALE GENOMIC DNA]</scope>
    <source>
        <strain evidence="11 12">CLL-7-23</strain>
    </source>
</reference>
<dbReference type="Gene3D" id="2.30.30.100">
    <property type="match status" value="1"/>
</dbReference>
<dbReference type="PANTHER" id="PTHR12835:SF5">
    <property type="entry name" value="BIOTIN--PROTEIN LIGASE"/>
    <property type="match status" value="1"/>
</dbReference>
<comment type="similarity">
    <text evidence="9">Belongs to the biotin--protein ligase family.</text>
</comment>
<keyword evidence="1 9" id="KW-0678">Repressor</keyword>
<dbReference type="Proteomes" id="UP001211894">
    <property type="component" value="Unassembled WGS sequence"/>
</dbReference>
<dbReference type="SUPFAM" id="SSF46785">
    <property type="entry name" value="Winged helix' DNA-binding domain"/>
    <property type="match status" value="1"/>
</dbReference>
<evidence type="ECO:0000313" key="12">
    <source>
        <dbReference type="Proteomes" id="UP001211894"/>
    </source>
</evidence>
<evidence type="ECO:0000256" key="3">
    <source>
        <dbReference type="ARBA" id="ARBA00022741"/>
    </source>
</evidence>
<keyword evidence="3 9" id="KW-0547">Nucleotide-binding</keyword>
<dbReference type="NCBIfam" id="TIGR00121">
    <property type="entry name" value="birA_ligase"/>
    <property type="match status" value="1"/>
</dbReference>
<dbReference type="Pfam" id="PF02237">
    <property type="entry name" value="BPL_C"/>
    <property type="match status" value="1"/>
</dbReference>
<dbReference type="SUPFAM" id="SSF50037">
    <property type="entry name" value="C-terminal domain of transcriptional repressors"/>
    <property type="match status" value="1"/>
</dbReference>
<dbReference type="InterPro" id="IPR004408">
    <property type="entry name" value="Biotin_CoA_COase_ligase"/>
</dbReference>
<feature type="DNA-binding region" description="H-T-H motif" evidence="9">
    <location>
        <begin position="23"/>
        <end position="42"/>
    </location>
</feature>
<evidence type="ECO:0000256" key="2">
    <source>
        <dbReference type="ARBA" id="ARBA00022598"/>
    </source>
</evidence>
<evidence type="ECO:0000259" key="10">
    <source>
        <dbReference type="PROSITE" id="PS51733"/>
    </source>
</evidence>
<evidence type="ECO:0000256" key="8">
    <source>
        <dbReference type="ARBA" id="ARBA00023267"/>
    </source>
</evidence>
<dbReference type="HAMAP" id="MF_00978">
    <property type="entry name" value="Bifunct_BirA"/>
    <property type="match status" value="1"/>
</dbReference>
<gene>
    <name evidence="9" type="primary">birA</name>
    <name evidence="11" type="ORF">PJ311_03200</name>
</gene>
<dbReference type="PANTHER" id="PTHR12835">
    <property type="entry name" value="BIOTIN PROTEIN LIGASE"/>
    <property type="match status" value="1"/>
</dbReference>
<accession>A0ABT4X0J3</accession>
<comment type="catalytic activity">
    <reaction evidence="9">
        <text>biotin + L-lysyl-[protein] + ATP = N(6)-biotinyl-L-lysyl-[protein] + AMP + diphosphate + H(+)</text>
        <dbReference type="Rhea" id="RHEA:11756"/>
        <dbReference type="Rhea" id="RHEA-COMP:9752"/>
        <dbReference type="Rhea" id="RHEA-COMP:10505"/>
        <dbReference type="ChEBI" id="CHEBI:15378"/>
        <dbReference type="ChEBI" id="CHEBI:29969"/>
        <dbReference type="ChEBI" id="CHEBI:30616"/>
        <dbReference type="ChEBI" id="CHEBI:33019"/>
        <dbReference type="ChEBI" id="CHEBI:57586"/>
        <dbReference type="ChEBI" id="CHEBI:83144"/>
        <dbReference type="ChEBI" id="CHEBI:456215"/>
        <dbReference type="EC" id="6.3.4.15"/>
    </reaction>
</comment>
<name>A0ABT4X0J3_9BACI</name>
<keyword evidence="6 9" id="KW-0238">DNA-binding</keyword>
<proteinExistence type="inferred from homology"/>
<dbReference type="SUPFAM" id="SSF55681">
    <property type="entry name" value="Class II aaRS and biotin synthetases"/>
    <property type="match status" value="1"/>
</dbReference>